<dbReference type="PANTHER" id="PTHR43071">
    <property type="entry name" value="2-AMINO-4-HYDROXY-6-HYDROXYMETHYLDIHYDROPTERIDINE PYROPHOSPHOKINASE"/>
    <property type="match status" value="1"/>
</dbReference>
<evidence type="ECO:0000256" key="8">
    <source>
        <dbReference type="ARBA" id="ARBA00022840"/>
    </source>
</evidence>
<dbReference type="PANTHER" id="PTHR43071:SF1">
    <property type="entry name" value="2-AMINO-4-HYDROXY-6-HYDROXYMETHYLDIHYDROPTERIDINE PYROPHOSPHOKINASE"/>
    <property type="match status" value="1"/>
</dbReference>
<comment type="pathway">
    <text evidence="1">Cofactor biosynthesis; tetrahydrofolate biosynthesis; 2-amino-4-hydroxy-6-hydroxymethyl-7,8-dihydropteridine diphosphate from 7,8-dihydroneopterin triphosphate: step 4/4.</text>
</comment>
<evidence type="ECO:0000313" key="14">
    <source>
        <dbReference type="EMBL" id="PZP55277.1"/>
    </source>
</evidence>
<keyword evidence="6" id="KW-0547">Nucleotide-binding</keyword>
<accession>A0A2W5FNA1</accession>
<dbReference type="EMBL" id="QFOT01000078">
    <property type="protein sequence ID" value="PZP55277.1"/>
    <property type="molecule type" value="Genomic_DNA"/>
</dbReference>
<evidence type="ECO:0000256" key="11">
    <source>
        <dbReference type="ARBA" id="ARBA00029766"/>
    </source>
</evidence>
<keyword evidence="9" id="KW-0289">Folate biosynthesis</keyword>
<dbReference type="Proteomes" id="UP000249739">
    <property type="component" value="Unassembled WGS sequence"/>
</dbReference>
<gene>
    <name evidence="14" type="primary">folK</name>
    <name evidence="14" type="ORF">DI586_07410</name>
</gene>
<dbReference type="GO" id="GO:0016301">
    <property type="term" value="F:kinase activity"/>
    <property type="evidence" value="ECO:0007669"/>
    <property type="project" value="UniProtKB-KW"/>
</dbReference>
<evidence type="ECO:0000256" key="7">
    <source>
        <dbReference type="ARBA" id="ARBA00022777"/>
    </source>
</evidence>
<dbReference type="GO" id="GO:0046654">
    <property type="term" value="P:tetrahydrofolate biosynthetic process"/>
    <property type="evidence" value="ECO:0007669"/>
    <property type="project" value="UniProtKB-UniPathway"/>
</dbReference>
<keyword evidence="5" id="KW-0808">Transferase</keyword>
<protein>
    <recommendedName>
        <fullName evidence="4">2-amino-4-hydroxy-6-hydroxymethyldihydropteridine pyrophosphokinase</fullName>
        <ecNumber evidence="3">2.7.6.3</ecNumber>
    </recommendedName>
    <alternativeName>
        <fullName evidence="11">6-hydroxymethyl-7,8-dihydropterin pyrophosphokinase</fullName>
    </alternativeName>
    <alternativeName>
        <fullName evidence="12">7,8-dihydro-6-hydroxymethylpterin-pyrophosphokinase</fullName>
    </alternativeName>
</protein>
<dbReference type="GO" id="GO:0005524">
    <property type="term" value="F:ATP binding"/>
    <property type="evidence" value="ECO:0007669"/>
    <property type="project" value="UniProtKB-KW"/>
</dbReference>
<dbReference type="InterPro" id="IPR000550">
    <property type="entry name" value="Hppk"/>
</dbReference>
<evidence type="ECO:0000256" key="6">
    <source>
        <dbReference type="ARBA" id="ARBA00022741"/>
    </source>
</evidence>
<dbReference type="UniPathway" id="UPA00077">
    <property type="reaction ID" value="UER00155"/>
</dbReference>
<comment type="caution">
    <text evidence="14">The sequence shown here is derived from an EMBL/GenBank/DDBJ whole genome shotgun (WGS) entry which is preliminary data.</text>
</comment>
<evidence type="ECO:0000256" key="5">
    <source>
        <dbReference type="ARBA" id="ARBA00022679"/>
    </source>
</evidence>
<organism evidence="14 15">
    <name type="scientific">Micavibrio aeruginosavorus</name>
    <dbReference type="NCBI Taxonomy" id="349221"/>
    <lineage>
        <taxon>Bacteria</taxon>
        <taxon>Pseudomonadati</taxon>
        <taxon>Bdellovibrionota</taxon>
        <taxon>Bdellovibrionia</taxon>
        <taxon>Bdellovibrionales</taxon>
        <taxon>Pseudobdellovibrionaceae</taxon>
        <taxon>Micavibrio</taxon>
    </lineage>
</organism>
<evidence type="ECO:0000256" key="2">
    <source>
        <dbReference type="ARBA" id="ARBA00005810"/>
    </source>
</evidence>
<evidence type="ECO:0000256" key="9">
    <source>
        <dbReference type="ARBA" id="ARBA00022909"/>
    </source>
</evidence>
<evidence type="ECO:0000313" key="15">
    <source>
        <dbReference type="Proteomes" id="UP000249739"/>
    </source>
</evidence>
<evidence type="ECO:0000256" key="1">
    <source>
        <dbReference type="ARBA" id="ARBA00005051"/>
    </source>
</evidence>
<dbReference type="GO" id="GO:0003848">
    <property type="term" value="F:2-amino-4-hydroxy-6-hydroxymethyldihydropteridine diphosphokinase activity"/>
    <property type="evidence" value="ECO:0007669"/>
    <property type="project" value="UniProtKB-EC"/>
</dbReference>
<keyword evidence="7 14" id="KW-0418">Kinase</keyword>
<evidence type="ECO:0000256" key="12">
    <source>
        <dbReference type="ARBA" id="ARBA00033413"/>
    </source>
</evidence>
<reference evidence="14 15" key="1">
    <citation type="submission" date="2017-08" db="EMBL/GenBank/DDBJ databases">
        <title>Infants hospitalized years apart are colonized by the same room-sourced microbial strains.</title>
        <authorList>
            <person name="Brooks B."/>
            <person name="Olm M.R."/>
            <person name="Firek B.A."/>
            <person name="Baker R."/>
            <person name="Thomas B.C."/>
            <person name="Morowitz M.J."/>
            <person name="Banfield J.F."/>
        </authorList>
    </citation>
    <scope>NUCLEOTIDE SEQUENCE [LARGE SCALE GENOMIC DNA]</scope>
    <source>
        <strain evidence="14">S2_006_000_R2_64</strain>
    </source>
</reference>
<dbReference type="SUPFAM" id="SSF55083">
    <property type="entry name" value="6-hydroxymethyl-7,8-dihydropterin pyrophosphokinase, HPPK"/>
    <property type="match status" value="1"/>
</dbReference>
<dbReference type="CDD" id="cd00483">
    <property type="entry name" value="HPPK"/>
    <property type="match status" value="1"/>
</dbReference>
<comment type="function">
    <text evidence="10">Catalyzes the transfer of pyrophosphate from adenosine triphosphate (ATP) to 6-hydroxymethyl-7,8-dihydropterin, an enzymatic step in folate biosynthesis pathway.</text>
</comment>
<keyword evidence="8" id="KW-0067">ATP-binding</keyword>
<name>A0A2W5FNA1_9BACT</name>
<dbReference type="NCBIfam" id="TIGR01498">
    <property type="entry name" value="folK"/>
    <property type="match status" value="1"/>
</dbReference>
<dbReference type="EC" id="2.7.6.3" evidence="3"/>
<evidence type="ECO:0000259" key="13">
    <source>
        <dbReference type="Pfam" id="PF01288"/>
    </source>
</evidence>
<dbReference type="Pfam" id="PF01288">
    <property type="entry name" value="HPPK"/>
    <property type="match status" value="1"/>
</dbReference>
<comment type="similarity">
    <text evidence="2">Belongs to the HPPK family.</text>
</comment>
<evidence type="ECO:0000256" key="3">
    <source>
        <dbReference type="ARBA" id="ARBA00013253"/>
    </source>
</evidence>
<proteinExistence type="inferred from homology"/>
<evidence type="ECO:0000256" key="4">
    <source>
        <dbReference type="ARBA" id="ARBA00016218"/>
    </source>
</evidence>
<sequence>MILVAIGANLPSRFGTPEETIQAAIEALNEVDIMTVKTSRIWLTAPVPVSDQPWYRNAVVSVRTDHDAFQLLSALHKIEANFGRVRYERNEPRVLDLDLIAYDDEIIERPSLIVPHPRMHERAFVLMPLQDVAPDWIHPITKKKLPELITTIPPEQMAQTNDKPHE</sequence>
<dbReference type="Gene3D" id="3.30.70.560">
    <property type="entry name" value="7,8-Dihydro-6-hydroxymethylpterin-pyrophosphokinase HPPK"/>
    <property type="match status" value="1"/>
</dbReference>
<dbReference type="AlphaFoldDB" id="A0A2W5FNA1"/>
<dbReference type="GO" id="GO:0046656">
    <property type="term" value="P:folic acid biosynthetic process"/>
    <property type="evidence" value="ECO:0007669"/>
    <property type="project" value="UniProtKB-KW"/>
</dbReference>
<dbReference type="InterPro" id="IPR035907">
    <property type="entry name" value="Hppk_sf"/>
</dbReference>
<feature type="domain" description="7,8-dihydro-6-hydroxymethylpterin-pyrophosphokinase" evidence="13">
    <location>
        <begin position="4"/>
        <end position="134"/>
    </location>
</feature>
<evidence type="ECO:0000256" key="10">
    <source>
        <dbReference type="ARBA" id="ARBA00029409"/>
    </source>
</evidence>